<evidence type="ECO:0000313" key="3">
    <source>
        <dbReference type="Proteomes" id="UP000572635"/>
    </source>
</evidence>
<comment type="caution">
    <text evidence="2">The sequence shown here is derived from an EMBL/GenBank/DDBJ whole genome shotgun (WGS) entry which is preliminary data.</text>
</comment>
<proteinExistence type="predicted"/>
<keyword evidence="1" id="KW-1133">Transmembrane helix</keyword>
<evidence type="ECO:0000313" key="2">
    <source>
        <dbReference type="EMBL" id="MBB5431168.1"/>
    </source>
</evidence>
<organism evidence="2 3">
    <name type="scientific">Nocardiopsis composta</name>
    <dbReference type="NCBI Taxonomy" id="157465"/>
    <lineage>
        <taxon>Bacteria</taxon>
        <taxon>Bacillati</taxon>
        <taxon>Actinomycetota</taxon>
        <taxon>Actinomycetes</taxon>
        <taxon>Streptosporangiales</taxon>
        <taxon>Nocardiopsidaceae</taxon>
        <taxon>Nocardiopsis</taxon>
    </lineage>
</organism>
<feature type="transmembrane region" description="Helical" evidence="1">
    <location>
        <begin position="12"/>
        <end position="38"/>
    </location>
</feature>
<dbReference type="EMBL" id="JACHDB010000001">
    <property type="protein sequence ID" value="MBB5431168.1"/>
    <property type="molecule type" value="Genomic_DNA"/>
</dbReference>
<evidence type="ECO:0008006" key="4">
    <source>
        <dbReference type="Google" id="ProtNLM"/>
    </source>
</evidence>
<evidence type="ECO:0000256" key="1">
    <source>
        <dbReference type="SAM" id="Phobius"/>
    </source>
</evidence>
<gene>
    <name evidence="2" type="ORF">HDA36_001252</name>
</gene>
<sequence length="56" mass="5778">MWPIVGLAFGTALGFAAAFGGFGAFALVLLLGLAGFVAGRAYEGDVDLARLFGERR</sequence>
<protein>
    <recommendedName>
        <fullName evidence="4">DUF2273 domain-containing protein</fullName>
    </recommendedName>
</protein>
<keyword evidence="1" id="KW-0472">Membrane</keyword>
<dbReference type="RefSeq" id="WP_184390362.1">
    <property type="nucleotide sequence ID" value="NZ_BAAAJD010000007.1"/>
</dbReference>
<name>A0A7W8VCP7_9ACTN</name>
<keyword evidence="3" id="KW-1185">Reference proteome</keyword>
<accession>A0A7W8VCP7</accession>
<reference evidence="2 3" key="1">
    <citation type="submission" date="2020-08" db="EMBL/GenBank/DDBJ databases">
        <title>Sequencing the genomes of 1000 actinobacteria strains.</title>
        <authorList>
            <person name="Klenk H.-P."/>
        </authorList>
    </citation>
    <scope>NUCLEOTIDE SEQUENCE [LARGE SCALE GENOMIC DNA]</scope>
    <source>
        <strain evidence="2 3">DSM 44551</strain>
    </source>
</reference>
<dbReference type="AlphaFoldDB" id="A0A7W8VCP7"/>
<keyword evidence="1" id="KW-0812">Transmembrane</keyword>
<dbReference type="Proteomes" id="UP000572635">
    <property type="component" value="Unassembled WGS sequence"/>
</dbReference>